<keyword evidence="3" id="KW-1185">Reference proteome</keyword>
<proteinExistence type="predicted"/>
<organism evidence="2 3">
    <name type="scientific">Nitrospirillum amazonense</name>
    <dbReference type="NCBI Taxonomy" id="28077"/>
    <lineage>
        <taxon>Bacteria</taxon>
        <taxon>Pseudomonadati</taxon>
        <taxon>Pseudomonadota</taxon>
        <taxon>Alphaproteobacteria</taxon>
        <taxon>Rhodospirillales</taxon>
        <taxon>Azospirillaceae</taxon>
        <taxon>Nitrospirillum</taxon>
    </lineage>
</organism>
<reference evidence="2 3" key="1">
    <citation type="submission" date="2019-06" db="EMBL/GenBank/DDBJ databases">
        <title>Genomic Encyclopedia of Type Strains, Phase IV (KMG-V): Genome sequencing to study the core and pangenomes of soil and plant-associated prokaryotes.</title>
        <authorList>
            <person name="Whitman W."/>
        </authorList>
    </citation>
    <scope>NUCLEOTIDE SEQUENCE [LARGE SCALE GENOMIC DNA]</scope>
    <source>
        <strain evidence="2 3">BR 11622</strain>
    </source>
</reference>
<evidence type="ECO:0000313" key="3">
    <source>
        <dbReference type="Proteomes" id="UP000315751"/>
    </source>
</evidence>
<dbReference type="OrthoDB" id="98874at2"/>
<accession>A0A560HFZ4</accession>
<evidence type="ECO:0000313" key="2">
    <source>
        <dbReference type="EMBL" id="TWB44529.1"/>
    </source>
</evidence>
<sequence>MKNPFKNKCWSVFCAVVSAFIADTSQASEFAGGLSTKAVDMEISLSRAKAVNTRIRWTVAVLNQEGVPLLNEITPRCTQTKGSTCRLSYAAAVGKDGTRREIDVREIGIQQGATTQANRQDMGIKFFTIPFSGVRPGDRVIFEITTENSTSEIKDSFSTRKNLQSLIIGNGNDCVYDISVITPADLPVHTATSGFDLDRRVEGGTARLHFHGTVEGKGSSAFLALSTFKTDRELGDAYLATVATIADGATGATENPAPSGTSSLLENFYAFASTKINDNGKYILDGRYIPRPLEDIKKTGYGDCKDKSYLLVTTLNAIGINANMALVGSRATVSPIPVIDDYNHMLVYLPDQDRFIDPDLDGTPLGNLASSALGKPVLILTAGGSRQSRIPDTIPGTNEIRLETRAEVREDGSITGQTSAKATGYFDADLRLRLRDLMPAQDAAVGDDIVEVMTPHQDSRITFPAPAETASSDLEISATFETGADTKVAKASRISPVKGVRFAARPGDYLVGDLASATASTDHCLPGRQVEELRLKMPPGTEIRSLPEDKDYTKRDLVFRSRWKKVGTEIVVQREFISLYSGATCATSRDEIAAFLDKVRDDYRETVSVRR</sequence>
<dbReference type="EMBL" id="VITR01000003">
    <property type="protein sequence ID" value="TWB44529.1"/>
    <property type="molecule type" value="Genomic_DNA"/>
</dbReference>
<feature type="chain" id="PRO_5022030340" description="Transglutaminase superfamily protein" evidence="1">
    <location>
        <begin position="28"/>
        <end position="611"/>
    </location>
</feature>
<gene>
    <name evidence="2" type="ORF">FBZ90_103438</name>
</gene>
<comment type="caution">
    <text evidence="2">The sequence shown here is derived from an EMBL/GenBank/DDBJ whole genome shotgun (WGS) entry which is preliminary data.</text>
</comment>
<evidence type="ECO:0008006" key="4">
    <source>
        <dbReference type="Google" id="ProtNLM"/>
    </source>
</evidence>
<keyword evidence="1" id="KW-0732">Signal</keyword>
<dbReference type="Proteomes" id="UP000315751">
    <property type="component" value="Unassembled WGS sequence"/>
</dbReference>
<protein>
    <recommendedName>
        <fullName evidence="4">Transglutaminase superfamily protein</fullName>
    </recommendedName>
</protein>
<dbReference type="Gene3D" id="3.10.620.30">
    <property type="match status" value="1"/>
</dbReference>
<dbReference type="RefSeq" id="WP_145730414.1">
    <property type="nucleotide sequence ID" value="NZ_VITR01000003.1"/>
</dbReference>
<dbReference type="AlphaFoldDB" id="A0A560HFZ4"/>
<evidence type="ECO:0000256" key="1">
    <source>
        <dbReference type="SAM" id="SignalP"/>
    </source>
</evidence>
<feature type="signal peptide" evidence="1">
    <location>
        <begin position="1"/>
        <end position="27"/>
    </location>
</feature>
<dbReference type="Gene3D" id="2.60.40.3140">
    <property type="match status" value="1"/>
</dbReference>
<name>A0A560HFZ4_9PROT</name>